<evidence type="ECO:0000256" key="6">
    <source>
        <dbReference type="SAM" id="Phobius"/>
    </source>
</evidence>
<dbReference type="InterPro" id="IPR051068">
    <property type="entry name" value="MFS_Domain-Containing_Protein"/>
</dbReference>
<dbReference type="EMBL" id="UYYB01105508">
    <property type="protein sequence ID" value="VDM79544.1"/>
    <property type="molecule type" value="Genomic_DNA"/>
</dbReference>
<accession>A0A3P7JLW9</accession>
<keyword evidence="3 6" id="KW-0812">Transmembrane</keyword>
<evidence type="ECO:0000256" key="4">
    <source>
        <dbReference type="ARBA" id="ARBA00022989"/>
    </source>
</evidence>
<dbReference type="Proteomes" id="UP000270094">
    <property type="component" value="Unassembled WGS sequence"/>
</dbReference>
<gene>
    <name evidence="7" type="ORF">SVUK_LOCUS14542</name>
</gene>
<keyword evidence="5 6" id="KW-0472">Membrane</keyword>
<proteinExistence type="predicted"/>
<evidence type="ECO:0000256" key="1">
    <source>
        <dbReference type="ARBA" id="ARBA00004127"/>
    </source>
</evidence>
<evidence type="ECO:0000313" key="8">
    <source>
        <dbReference type="Proteomes" id="UP000270094"/>
    </source>
</evidence>
<dbReference type="PANTHER" id="PTHR23510:SF3">
    <property type="entry name" value="MAJOR FACILITATOR SUPERFAMILY DOMAIN-CONTAINING PROTEIN 8"/>
    <property type="match status" value="1"/>
</dbReference>
<dbReference type="AlphaFoldDB" id="A0A3P7JLW9"/>
<dbReference type="OrthoDB" id="370281at2759"/>
<comment type="subcellular location">
    <subcellularLocation>
        <location evidence="1">Endomembrane system</location>
        <topology evidence="1">Multi-pass membrane protein</topology>
    </subcellularLocation>
</comment>
<feature type="transmembrane region" description="Helical" evidence="6">
    <location>
        <begin position="180"/>
        <end position="198"/>
    </location>
</feature>
<name>A0A3P7JLW9_STRVU</name>
<keyword evidence="8" id="KW-1185">Reference proteome</keyword>
<protein>
    <submittedName>
        <fullName evidence="7">Uncharacterized protein</fullName>
    </submittedName>
</protein>
<dbReference type="GO" id="GO:0012505">
    <property type="term" value="C:endomembrane system"/>
    <property type="evidence" value="ECO:0007669"/>
    <property type="project" value="UniProtKB-SubCell"/>
</dbReference>
<reference evidence="7 8" key="1">
    <citation type="submission" date="2018-11" db="EMBL/GenBank/DDBJ databases">
        <authorList>
            <consortium name="Pathogen Informatics"/>
        </authorList>
    </citation>
    <scope>NUCLEOTIDE SEQUENCE [LARGE SCALE GENOMIC DNA]</scope>
</reference>
<organism evidence="7 8">
    <name type="scientific">Strongylus vulgaris</name>
    <name type="common">Blood worm</name>
    <dbReference type="NCBI Taxonomy" id="40348"/>
    <lineage>
        <taxon>Eukaryota</taxon>
        <taxon>Metazoa</taxon>
        <taxon>Ecdysozoa</taxon>
        <taxon>Nematoda</taxon>
        <taxon>Chromadorea</taxon>
        <taxon>Rhabditida</taxon>
        <taxon>Rhabditina</taxon>
        <taxon>Rhabditomorpha</taxon>
        <taxon>Strongyloidea</taxon>
        <taxon>Strongylidae</taxon>
        <taxon>Strongylus</taxon>
    </lineage>
</organism>
<dbReference type="GO" id="GO:0005765">
    <property type="term" value="C:lysosomal membrane"/>
    <property type="evidence" value="ECO:0007669"/>
    <property type="project" value="TreeGrafter"/>
</dbReference>
<evidence type="ECO:0000256" key="3">
    <source>
        <dbReference type="ARBA" id="ARBA00022692"/>
    </source>
</evidence>
<feature type="transmembrane region" description="Helical" evidence="6">
    <location>
        <begin position="20"/>
        <end position="39"/>
    </location>
</feature>
<evidence type="ECO:0000256" key="5">
    <source>
        <dbReference type="ARBA" id="ARBA00023136"/>
    </source>
</evidence>
<keyword evidence="2" id="KW-0813">Transport</keyword>
<evidence type="ECO:0000313" key="7">
    <source>
        <dbReference type="EMBL" id="VDM79544.1"/>
    </source>
</evidence>
<evidence type="ECO:0000256" key="2">
    <source>
        <dbReference type="ARBA" id="ARBA00022448"/>
    </source>
</evidence>
<keyword evidence="4 6" id="KW-1133">Transmembrane helix</keyword>
<dbReference type="PANTHER" id="PTHR23510">
    <property type="entry name" value="INNER MEMBRANE TRANSPORT PROTEIN YAJR"/>
    <property type="match status" value="1"/>
</dbReference>
<feature type="transmembrane region" description="Helical" evidence="6">
    <location>
        <begin position="46"/>
        <end position="65"/>
    </location>
</feature>
<sequence length="215" mass="24292">MLMFDLSAPEAVSINAMSQAIQGIAAAVILLPFLFLDIGKRLKQRTVNIACVLGFIAFHLITYPWDFGQSNVTAHQQDSPEGGCDAGRFDWCSTTPKVNKWVYYGSLCLVFEVTCEFRKNSIKGTMQGIFQMSGSVARMAAPILLKSVFFSRKQKHFIHTRDFSLVYSHFGPRGVWQVEIAQFAFTLALWLLFLPRLVPLEKLHRPKDIKQKDSA</sequence>